<dbReference type="AlphaFoldDB" id="A0ABD0JI68"/>
<evidence type="ECO:0000256" key="2">
    <source>
        <dbReference type="SAM" id="SignalP"/>
    </source>
</evidence>
<evidence type="ECO:0000313" key="3">
    <source>
        <dbReference type="EMBL" id="KAK7474642.1"/>
    </source>
</evidence>
<feature type="signal peptide" evidence="2">
    <location>
        <begin position="1"/>
        <end position="18"/>
    </location>
</feature>
<comment type="caution">
    <text evidence="3">The sequence shown here is derived from an EMBL/GenBank/DDBJ whole genome shotgun (WGS) entry which is preliminary data.</text>
</comment>
<keyword evidence="4" id="KW-1185">Reference proteome</keyword>
<dbReference type="Gene3D" id="1.20.5.340">
    <property type="match status" value="1"/>
</dbReference>
<proteinExistence type="predicted"/>
<reference evidence="3 4" key="1">
    <citation type="journal article" date="2023" name="Sci. Data">
        <title>Genome assembly of the Korean intertidal mud-creeper Batillaria attramentaria.</title>
        <authorList>
            <person name="Patra A.K."/>
            <person name="Ho P.T."/>
            <person name="Jun S."/>
            <person name="Lee S.J."/>
            <person name="Kim Y."/>
            <person name="Won Y.J."/>
        </authorList>
    </citation>
    <scope>NUCLEOTIDE SEQUENCE [LARGE SCALE GENOMIC DNA]</scope>
    <source>
        <strain evidence="3">Wonlab-2016</strain>
    </source>
</reference>
<keyword evidence="1" id="KW-0175">Coiled coil</keyword>
<name>A0ABD0JI68_9CAEN</name>
<dbReference type="EMBL" id="JACVVK020000430">
    <property type="protein sequence ID" value="KAK7474642.1"/>
    <property type="molecule type" value="Genomic_DNA"/>
</dbReference>
<accession>A0ABD0JI68</accession>
<sequence length="141" mass="15864">MTGYILLLLLSAVTLTRSAQHDVNTDELWKKVERLTDTSNTLSDQLHNLTRDVSKHARRLDDMVCPAAFPVHEARLSALEALVTRLVDNTDNMTATVDSVRDRVQTLTTDTQNMEQQLHGLRAQGDNLTLEIQRLKSILVS</sequence>
<gene>
    <name evidence="3" type="ORF">BaRGS_00034121</name>
</gene>
<keyword evidence="2" id="KW-0732">Signal</keyword>
<feature type="coiled-coil region" evidence="1">
    <location>
        <begin position="97"/>
        <end position="124"/>
    </location>
</feature>
<evidence type="ECO:0000313" key="4">
    <source>
        <dbReference type="Proteomes" id="UP001519460"/>
    </source>
</evidence>
<organism evidence="3 4">
    <name type="scientific">Batillaria attramentaria</name>
    <dbReference type="NCBI Taxonomy" id="370345"/>
    <lineage>
        <taxon>Eukaryota</taxon>
        <taxon>Metazoa</taxon>
        <taxon>Spiralia</taxon>
        <taxon>Lophotrochozoa</taxon>
        <taxon>Mollusca</taxon>
        <taxon>Gastropoda</taxon>
        <taxon>Caenogastropoda</taxon>
        <taxon>Sorbeoconcha</taxon>
        <taxon>Cerithioidea</taxon>
        <taxon>Batillariidae</taxon>
        <taxon>Batillaria</taxon>
    </lineage>
</organism>
<evidence type="ECO:0000256" key="1">
    <source>
        <dbReference type="SAM" id="Coils"/>
    </source>
</evidence>
<feature type="chain" id="PRO_5044742888" evidence="2">
    <location>
        <begin position="19"/>
        <end position="141"/>
    </location>
</feature>
<dbReference type="Proteomes" id="UP001519460">
    <property type="component" value="Unassembled WGS sequence"/>
</dbReference>
<protein>
    <submittedName>
        <fullName evidence="3">Uncharacterized protein</fullName>
    </submittedName>
</protein>